<dbReference type="Proteomes" id="UP001304071">
    <property type="component" value="Chromosome 2"/>
</dbReference>
<dbReference type="EMBL" id="CP138204">
    <property type="protein sequence ID" value="WPC75915.1"/>
    <property type="molecule type" value="Genomic_DNA"/>
</dbReference>
<proteinExistence type="predicted"/>
<evidence type="ECO:0000313" key="1">
    <source>
        <dbReference type="EMBL" id="WPC75915.1"/>
    </source>
</evidence>
<dbReference type="RefSeq" id="WP_261897884.1">
    <property type="nucleotide sequence ID" value="NZ_AP024896.1"/>
</dbReference>
<evidence type="ECO:0000313" key="2">
    <source>
        <dbReference type="Proteomes" id="UP001304071"/>
    </source>
</evidence>
<protein>
    <submittedName>
        <fullName evidence="1">Uncharacterized protein</fullName>
    </submittedName>
</protein>
<reference evidence="1 2" key="1">
    <citation type="submission" date="2023-11" db="EMBL/GenBank/DDBJ databases">
        <title>Plant-associative lifestyle of Vibrio porteresiae and its evolutionary dynamics.</title>
        <authorList>
            <person name="Rameshkumar N."/>
            <person name="Kirti K."/>
        </authorList>
    </citation>
    <scope>NUCLEOTIDE SEQUENCE [LARGE SCALE GENOMIC DNA]</scope>
    <source>
        <strain evidence="1 2">MSSRF30</strain>
    </source>
</reference>
<organism evidence="1 2">
    <name type="scientific">Vibrio porteresiae DSM 19223</name>
    <dbReference type="NCBI Taxonomy" id="1123496"/>
    <lineage>
        <taxon>Bacteria</taxon>
        <taxon>Pseudomonadati</taxon>
        <taxon>Pseudomonadota</taxon>
        <taxon>Gammaproteobacteria</taxon>
        <taxon>Vibrionales</taxon>
        <taxon>Vibrionaceae</taxon>
        <taxon>Vibrio</taxon>
    </lineage>
</organism>
<name>A0ABZ0QJD4_9VIBR</name>
<gene>
    <name evidence="1" type="ORF">R8Z52_23665</name>
</gene>
<accession>A0ABZ0QJD4</accession>
<keyword evidence="2" id="KW-1185">Reference proteome</keyword>
<sequence>MDENTGKFLTQQLYPDLKNWIPALYRRFKTPLDKLRAPIFSSPSDLLNALKSNQVKPDSWVTLECKPSMFGPFLRNHFITPFIGHHTSMRLGPPLVAENPVMAIMGQATSHLKPVGMYPPIDDDLYQICLYPSDATVCGMIGLIPGVNDLVEYLPAVSNGKNLSFCGMSCNVRGVVRQIDPKLLTDIGVPIEQYEELRQSGDIWFLDLSVDESEVEPHGEAVTTEMWGGLYASGHIEIRDGELKVDPLVDGMVESIKKVGFEPHVTQNQAKRREITVYAQGIRAVIDIQSPIYSIHMDSEIALQYKDNKKKFDAVCKGYLDVINEVAGICNVDVANPDDLDFSYTNSEKSYSVLKSLGADHIADPVGIAIRDWHRKRGK</sequence>